<gene>
    <name evidence="2" type="ORF">GCM10010191_10170</name>
</gene>
<protein>
    <submittedName>
        <fullName evidence="2">Uncharacterized protein</fullName>
    </submittedName>
</protein>
<reference evidence="2 3" key="1">
    <citation type="journal article" date="2019" name="Int. J. Syst. Evol. Microbiol.">
        <title>The Global Catalogue of Microorganisms (GCM) 10K type strain sequencing project: providing services to taxonomists for standard genome sequencing and annotation.</title>
        <authorList>
            <consortium name="The Broad Institute Genomics Platform"/>
            <consortium name="The Broad Institute Genome Sequencing Center for Infectious Disease"/>
            <person name="Wu L."/>
            <person name="Ma J."/>
        </authorList>
    </citation>
    <scope>NUCLEOTIDE SEQUENCE [LARGE SCALE GENOMIC DNA]</scope>
    <source>
        <strain evidence="2 3">JCM 3325</strain>
    </source>
</reference>
<proteinExistence type="predicted"/>
<dbReference type="Proteomes" id="UP001501231">
    <property type="component" value="Unassembled WGS sequence"/>
</dbReference>
<sequence length="60" mass="5701">MSNTYSRIADDEFFAAAGIRTPAAGTDGPTTETGEGSDRTTGGGSGDAAASGSAGTGNVS</sequence>
<dbReference type="EMBL" id="BAAARW010000003">
    <property type="protein sequence ID" value="GAA2404401.1"/>
    <property type="molecule type" value="Genomic_DNA"/>
</dbReference>
<feature type="compositionally biased region" description="Low complexity" evidence="1">
    <location>
        <begin position="21"/>
        <end position="34"/>
    </location>
</feature>
<accession>A0ABN3II05</accession>
<feature type="compositionally biased region" description="Low complexity" evidence="1">
    <location>
        <begin position="47"/>
        <end position="60"/>
    </location>
</feature>
<evidence type="ECO:0000256" key="1">
    <source>
        <dbReference type="SAM" id="MobiDB-lite"/>
    </source>
</evidence>
<name>A0ABN3II05_9ACTN</name>
<keyword evidence="3" id="KW-1185">Reference proteome</keyword>
<comment type="caution">
    <text evidence="2">The sequence shown here is derived from an EMBL/GenBank/DDBJ whole genome shotgun (WGS) entry which is preliminary data.</text>
</comment>
<evidence type="ECO:0000313" key="3">
    <source>
        <dbReference type="Proteomes" id="UP001501231"/>
    </source>
</evidence>
<feature type="region of interest" description="Disordered" evidence="1">
    <location>
        <begin position="1"/>
        <end position="60"/>
    </location>
</feature>
<evidence type="ECO:0000313" key="2">
    <source>
        <dbReference type="EMBL" id="GAA2404401.1"/>
    </source>
</evidence>
<organism evidence="2 3">
    <name type="scientific">Actinomadura vinacea</name>
    <dbReference type="NCBI Taxonomy" id="115336"/>
    <lineage>
        <taxon>Bacteria</taxon>
        <taxon>Bacillati</taxon>
        <taxon>Actinomycetota</taxon>
        <taxon>Actinomycetes</taxon>
        <taxon>Streptosporangiales</taxon>
        <taxon>Thermomonosporaceae</taxon>
        <taxon>Actinomadura</taxon>
    </lineage>
</organism>